<dbReference type="AlphaFoldDB" id="A0A1A8VUM1"/>
<protein>
    <submittedName>
        <fullName evidence="3">Uncharacterized protein</fullName>
    </submittedName>
</protein>
<evidence type="ECO:0000256" key="2">
    <source>
        <dbReference type="SAM" id="MobiDB-lite"/>
    </source>
</evidence>
<accession>A0A1A8VUM1</accession>
<organism evidence="3 4">
    <name type="scientific">Plasmodium ovale curtisi</name>
    <dbReference type="NCBI Taxonomy" id="864141"/>
    <lineage>
        <taxon>Eukaryota</taxon>
        <taxon>Sar</taxon>
        <taxon>Alveolata</taxon>
        <taxon>Apicomplexa</taxon>
        <taxon>Aconoidasida</taxon>
        <taxon>Haemosporida</taxon>
        <taxon>Plasmodiidae</taxon>
        <taxon>Plasmodium</taxon>
        <taxon>Plasmodium (Plasmodium)</taxon>
    </lineage>
</organism>
<feature type="coiled-coil region" evidence="1">
    <location>
        <begin position="158"/>
        <end position="217"/>
    </location>
</feature>
<name>A0A1A8VUM1_PLAOA</name>
<dbReference type="EMBL" id="FLQV01000157">
    <property type="protein sequence ID" value="SBS83377.1"/>
    <property type="molecule type" value="Genomic_DNA"/>
</dbReference>
<evidence type="ECO:0000313" key="4">
    <source>
        <dbReference type="Proteomes" id="UP000078546"/>
    </source>
</evidence>
<feature type="region of interest" description="Disordered" evidence="2">
    <location>
        <begin position="409"/>
        <end position="453"/>
    </location>
</feature>
<reference evidence="4" key="1">
    <citation type="submission" date="2016-05" db="EMBL/GenBank/DDBJ databases">
        <authorList>
            <person name="Naeem Raeece"/>
        </authorList>
    </citation>
    <scope>NUCLEOTIDE SEQUENCE [LARGE SCALE GENOMIC DNA]</scope>
</reference>
<proteinExistence type="predicted"/>
<sequence>MANILPNGQITLFQLLEGKENERGDHRGETNLSPFLSVPFPGKSKTSIKYYVNHHTPTFCFSTWVLKMNTYYEETSEHKDSSIDNKAVTSKEKSYNEDNYVFVNEKYREYFDNISDIFEEKIDYILKKHFKKNEPTDKNKLLCLNVCVSWRKTFLQLLSKTLNEYDEYTNENKEKNRNTKEDELDVKENIIEIKETLGKIEKNKDDIKKEKNILNENNNDDKDLKSYIKNVKVVDNKNIEVIYDDNDIFNDSRPSAELSTDEIYYLLVESKKSENEFKKKIYTFLKYLPLFIRSIENKNLMEKKILEEKLLLNSTCNDNVLVHGYTDNLNMYEHNFNINTSNTSNTRLSVHEIKNKLDTIVNFNCNLSENLENVFKRGISLIDSQNGRKFCPSNFESINISDGEMIKHNKFGENTNSGEKIGQNGGTNGAPVEDVNGGRGRGGDGDENENFNNMEDNSKNFFNIKNNKSLILPLSRVNDLSLINNISTKSINEIKDEHKENETSLYIYKSNMNELNVYGLDILINVNNTLKNKINHIYSLIQFYTMLAQDVFNDS</sequence>
<keyword evidence="1" id="KW-0175">Coiled coil</keyword>
<evidence type="ECO:0000256" key="1">
    <source>
        <dbReference type="SAM" id="Coils"/>
    </source>
</evidence>
<dbReference type="Proteomes" id="UP000078546">
    <property type="component" value="Unassembled WGS sequence"/>
</dbReference>
<gene>
    <name evidence="3" type="ORF">POVCU1_008890</name>
</gene>
<evidence type="ECO:0000313" key="3">
    <source>
        <dbReference type="EMBL" id="SBS83377.1"/>
    </source>
</evidence>